<organism evidence="3 4">
    <name type="scientific">Blattamonas nauphoetae</name>
    <dbReference type="NCBI Taxonomy" id="2049346"/>
    <lineage>
        <taxon>Eukaryota</taxon>
        <taxon>Metamonada</taxon>
        <taxon>Preaxostyla</taxon>
        <taxon>Oxymonadida</taxon>
        <taxon>Blattamonas</taxon>
    </lineage>
</organism>
<feature type="region of interest" description="Disordered" evidence="2">
    <location>
        <begin position="471"/>
        <end position="490"/>
    </location>
</feature>
<feature type="region of interest" description="Disordered" evidence="2">
    <location>
        <begin position="562"/>
        <end position="650"/>
    </location>
</feature>
<feature type="region of interest" description="Disordered" evidence="2">
    <location>
        <begin position="206"/>
        <end position="226"/>
    </location>
</feature>
<feature type="compositionally biased region" description="Polar residues" evidence="2">
    <location>
        <begin position="586"/>
        <end position="602"/>
    </location>
</feature>
<name>A0ABQ9Y9C9_9EUKA</name>
<feature type="region of interest" description="Disordered" evidence="2">
    <location>
        <begin position="161"/>
        <end position="182"/>
    </location>
</feature>
<proteinExistence type="predicted"/>
<keyword evidence="4" id="KW-1185">Reference proteome</keyword>
<gene>
    <name evidence="3" type="ORF">BLNAU_4547</name>
</gene>
<accession>A0ABQ9Y9C9</accession>
<protein>
    <submittedName>
        <fullName evidence="3">Uncharacterized protein</fullName>
    </submittedName>
</protein>
<feature type="compositionally biased region" description="Basic and acidic residues" evidence="2">
    <location>
        <begin position="307"/>
        <end position="324"/>
    </location>
</feature>
<feature type="region of interest" description="Disordered" evidence="2">
    <location>
        <begin position="865"/>
        <end position="929"/>
    </location>
</feature>
<reference evidence="3 4" key="1">
    <citation type="journal article" date="2022" name="bioRxiv">
        <title>Genomics of Preaxostyla Flagellates Illuminates Evolutionary Transitions and the Path Towards Mitochondrial Loss.</title>
        <authorList>
            <person name="Novak L.V.F."/>
            <person name="Treitli S.C."/>
            <person name="Pyrih J."/>
            <person name="Halakuc P."/>
            <person name="Pipaliya S.V."/>
            <person name="Vacek V."/>
            <person name="Brzon O."/>
            <person name="Soukal P."/>
            <person name="Eme L."/>
            <person name="Dacks J.B."/>
            <person name="Karnkowska A."/>
            <person name="Elias M."/>
            <person name="Hampl V."/>
        </authorList>
    </citation>
    <scope>NUCLEOTIDE SEQUENCE [LARGE SCALE GENOMIC DNA]</scope>
    <source>
        <strain evidence="3">NAU3</strain>
        <tissue evidence="3">Gut</tissue>
    </source>
</reference>
<feature type="compositionally biased region" description="Low complexity" evidence="2">
    <location>
        <begin position="786"/>
        <end position="798"/>
    </location>
</feature>
<keyword evidence="1" id="KW-0175">Coiled coil</keyword>
<feature type="compositionally biased region" description="Polar residues" evidence="2">
    <location>
        <begin position="563"/>
        <end position="573"/>
    </location>
</feature>
<feature type="compositionally biased region" description="Basic and acidic residues" evidence="2">
    <location>
        <begin position="208"/>
        <end position="217"/>
    </location>
</feature>
<feature type="coiled-coil region" evidence="1">
    <location>
        <begin position="55"/>
        <end position="100"/>
    </location>
</feature>
<sequence>MFEKELMIFKEQLIQYHVLGSSYSGSYFDLHNPKIWLAEFLGINPDDVDEVETLAMMTKDMLDKLNKNYDDEKKKLEDRMHLLEQERIKTVRDLEELHRKQLNALKSTPTTVVQTVSEEEIKERARSEFASVQQAVEARHREEVNLLNSRLEEMKKMMNTELEKQKESITQSSKADEQKQSELARLQAELREVKRQNTIFEAEINAKNADERSRRMSEQQTKQGAEEELQKLRIQLAVQEEQNKQLQKSVQLLTEDNKQMQVVIHNIPPQTEVDSVRNRSFGVSDKPARFDAVSPVRHASSEDVDGNEEKSEGSSRDKDGHEQSNNRQRPITREQVQEIQSDLSTAIQETATQMNEQQRAKAEKNAKSWEILVRGILHKHTKRNILEMKAQLSRKPKHVTVVKMDGFLTRMEEQQRNRMERLRALRSKNEQDQKMRLQKVLESMHLIVEPASKLAEIDFDQMLVERMNERARQKMSMTDRHTSRMSPEDELRFVQVSDRAFIDRSSASGGAYAQSNQSQLSSETDRLEGSLSRRRQKSENPSIGGVELRERMYSYRTTKFLAEQTTSRSSSSNHNDDPDKPPNTPEPSTATAQSRPHSQNDIVLTLPNGFLRGSPAKTARTTSPHLHSPTVRSPSTPRQAHPTPQKPTDNTAHLLILPTLDLESTFPHQPSYTKKGAIPQNIAVPMNERETIRLREKKLDAAINPEEGMKGITSPLTDRQRYERSPIPDASVTGWITDRRKSRTQQQEAQSPLPLGQIQLRNVKVMNRSRTSAPKEDIPNEVEATHNTPVHHPTHNPNGTDFGLEKFDLKSHSPPLSMPETSQGLTERVKKIERERVQRGEAQDWTSPERKERVVLPKLNLDAVTALSNSPKQSKYRRGQPEERRASSVNGLYGDRSGRSLHSPIPSREMNSERKQKPGTSGDGIFDQITPVVPMNEVRQAKFMELMKRLNKTENEDTLLEKEYEQAVSYKASSSRTRKTGYYSNIAFEPVIVGTPISTESVPFG</sequence>
<dbReference type="Proteomes" id="UP001281761">
    <property type="component" value="Unassembled WGS sequence"/>
</dbReference>
<evidence type="ECO:0000313" key="4">
    <source>
        <dbReference type="Proteomes" id="UP001281761"/>
    </source>
</evidence>
<feature type="region of interest" description="Disordered" evidence="2">
    <location>
        <begin position="786"/>
        <end position="828"/>
    </location>
</feature>
<evidence type="ECO:0000256" key="2">
    <source>
        <dbReference type="SAM" id="MobiDB-lite"/>
    </source>
</evidence>
<comment type="caution">
    <text evidence="3">The sequence shown here is derived from an EMBL/GenBank/DDBJ whole genome shotgun (WGS) entry which is preliminary data.</text>
</comment>
<evidence type="ECO:0000313" key="3">
    <source>
        <dbReference type="EMBL" id="KAK2960330.1"/>
    </source>
</evidence>
<feature type="region of interest" description="Disordered" evidence="2">
    <location>
        <begin position="506"/>
        <end position="550"/>
    </location>
</feature>
<feature type="region of interest" description="Disordered" evidence="2">
    <location>
        <begin position="286"/>
        <end position="338"/>
    </location>
</feature>
<dbReference type="EMBL" id="JARBJD010000023">
    <property type="protein sequence ID" value="KAK2960330.1"/>
    <property type="molecule type" value="Genomic_DNA"/>
</dbReference>
<evidence type="ECO:0000256" key="1">
    <source>
        <dbReference type="SAM" id="Coils"/>
    </source>
</evidence>
<feature type="compositionally biased region" description="Polar residues" evidence="2">
    <location>
        <begin position="506"/>
        <end position="522"/>
    </location>
</feature>
<feature type="compositionally biased region" description="Polar residues" evidence="2">
    <location>
        <begin position="619"/>
        <end position="638"/>
    </location>
</feature>